<name>A0A182XRW1_ANOQN</name>
<reference evidence="1" key="1">
    <citation type="submission" date="2020-05" db="UniProtKB">
        <authorList>
            <consortium name="EnsemblMetazoa"/>
        </authorList>
    </citation>
    <scope>IDENTIFICATION</scope>
    <source>
        <strain evidence="1">SANGQUA</strain>
    </source>
</reference>
<proteinExistence type="predicted"/>
<dbReference type="EnsemblMetazoa" id="AQUA014580-RA">
    <property type="protein sequence ID" value="AQUA014580-PA"/>
    <property type="gene ID" value="AQUA014580"/>
</dbReference>
<dbReference type="AlphaFoldDB" id="A0A182XRW1"/>
<dbReference type="VEuPathDB" id="VectorBase:AQUA014580"/>
<organism evidence="1 2">
    <name type="scientific">Anopheles quadriannulatus</name>
    <name type="common">Mosquito</name>
    <dbReference type="NCBI Taxonomy" id="34691"/>
    <lineage>
        <taxon>Eukaryota</taxon>
        <taxon>Metazoa</taxon>
        <taxon>Ecdysozoa</taxon>
        <taxon>Arthropoda</taxon>
        <taxon>Hexapoda</taxon>
        <taxon>Insecta</taxon>
        <taxon>Pterygota</taxon>
        <taxon>Neoptera</taxon>
        <taxon>Endopterygota</taxon>
        <taxon>Diptera</taxon>
        <taxon>Nematocera</taxon>
        <taxon>Culicoidea</taxon>
        <taxon>Culicidae</taxon>
        <taxon>Anophelinae</taxon>
        <taxon>Anopheles</taxon>
    </lineage>
</organism>
<keyword evidence="2" id="KW-1185">Reference proteome</keyword>
<evidence type="ECO:0000313" key="2">
    <source>
        <dbReference type="Proteomes" id="UP000076407"/>
    </source>
</evidence>
<dbReference type="Proteomes" id="UP000076407">
    <property type="component" value="Unassembled WGS sequence"/>
</dbReference>
<accession>A0A182XRW1</accession>
<evidence type="ECO:0000313" key="1">
    <source>
        <dbReference type="EnsemblMetazoa" id="AQUA014580-PA"/>
    </source>
</evidence>
<sequence length="73" mass="8231">ETEKAAKKCNQLVLSSEAFFQPIFVWEKLTRLVKNYVAATTRTEATRKPHGPATTRKCVYSVVVSQPPLPVRI</sequence>
<protein>
    <submittedName>
        <fullName evidence="1">Uncharacterized protein</fullName>
    </submittedName>
</protein>